<name>A0AA96VIH7_9EURY</name>
<dbReference type="RefSeq" id="WP_316558942.1">
    <property type="nucleotide sequence ID" value="NZ_CP131062.1"/>
</dbReference>
<reference evidence="8 9" key="1">
    <citation type="submission" date="2023-07" db="EMBL/GenBank/DDBJ databases">
        <title>Closed genome sequence of Methanimicrococcus sp. Es2.</title>
        <authorList>
            <person name="Protasov E."/>
            <person name="Platt K."/>
            <person name="Reeh H."/>
            <person name="Poehlein A."/>
            <person name="Daniel R."/>
            <person name="Brune A."/>
        </authorList>
    </citation>
    <scope>NUCLEOTIDE SEQUENCE [LARGE SCALE GENOMIC DNA]</scope>
    <source>
        <strain evidence="8 9">Es2</strain>
    </source>
</reference>
<sequence>MNETEILTIAAVFKIILYLTVLFIASIQDLKSRTVSDKLWLTSFLLLIPAILLETSAAGFSHLIDILFSFILFFIFSALCFSTQIFGGADCKAFLLIAIGFPIPIQMILSGGGFNNFVLPFSFIILLNSLLLSLIFIFILFIKTSVSACINRRLKTKKDACNLFKQFLKKRFPFLPAIAGGYFVSISCIESGLLF</sequence>
<dbReference type="AlphaFoldDB" id="A0AA96VIH7"/>
<protein>
    <recommendedName>
        <fullName evidence="7">Prepilin type IV endopeptidase peptidase domain-containing protein</fullName>
    </recommendedName>
</protein>
<dbReference type="InterPro" id="IPR000045">
    <property type="entry name" value="Prepilin_IV_endopep_pep"/>
</dbReference>
<feature type="transmembrane region" description="Helical" evidence="6">
    <location>
        <begin position="66"/>
        <end position="86"/>
    </location>
</feature>
<dbReference type="Gene3D" id="1.20.120.1220">
    <property type="match status" value="1"/>
</dbReference>
<dbReference type="KEGG" id="mees:MmiEs2_11490"/>
<dbReference type="GeneID" id="85197620"/>
<feature type="domain" description="Prepilin type IV endopeptidase peptidase" evidence="7">
    <location>
        <begin position="16"/>
        <end position="136"/>
    </location>
</feature>
<evidence type="ECO:0000256" key="6">
    <source>
        <dbReference type="SAM" id="Phobius"/>
    </source>
</evidence>
<keyword evidence="9" id="KW-1185">Reference proteome</keyword>
<dbReference type="GO" id="GO:0005886">
    <property type="term" value="C:plasma membrane"/>
    <property type="evidence" value="ECO:0007669"/>
    <property type="project" value="UniProtKB-SubCell"/>
</dbReference>
<dbReference type="EMBL" id="CP131062">
    <property type="protein sequence ID" value="WNY28936.1"/>
    <property type="molecule type" value="Genomic_DNA"/>
</dbReference>
<feature type="transmembrane region" description="Helical" evidence="6">
    <location>
        <begin position="93"/>
        <end position="111"/>
    </location>
</feature>
<comment type="subcellular location">
    <subcellularLocation>
        <location evidence="1">Cell membrane</location>
        <topology evidence="1">Multi-pass membrane protein</topology>
    </subcellularLocation>
</comment>
<keyword evidence="4 6" id="KW-1133">Transmembrane helix</keyword>
<feature type="transmembrane region" description="Helical" evidence="6">
    <location>
        <begin position="6"/>
        <end position="27"/>
    </location>
</feature>
<evidence type="ECO:0000256" key="5">
    <source>
        <dbReference type="ARBA" id="ARBA00023136"/>
    </source>
</evidence>
<evidence type="ECO:0000313" key="9">
    <source>
        <dbReference type="Proteomes" id="UP001302662"/>
    </source>
</evidence>
<evidence type="ECO:0000256" key="3">
    <source>
        <dbReference type="ARBA" id="ARBA00022692"/>
    </source>
</evidence>
<keyword evidence="3 6" id="KW-0812">Transmembrane</keyword>
<dbReference type="Pfam" id="PF01478">
    <property type="entry name" value="Peptidase_A24"/>
    <property type="match status" value="1"/>
</dbReference>
<evidence type="ECO:0000256" key="1">
    <source>
        <dbReference type="ARBA" id="ARBA00004651"/>
    </source>
</evidence>
<dbReference type="PANTHER" id="PTHR36506">
    <property type="entry name" value="PREFLAGELLIN PEPTIDASE"/>
    <property type="match status" value="1"/>
</dbReference>
<dbReference type="PANTHER" id="PTHR36506:SF1">
    <property type="entry name" value="PREFLAGELLIN PEPTIDASE"/>
    <property type="match status" value="1"/>
</dbReference>
<evidence type="ECO:0000256" key="4">
    <source>
        <dbReference type="ARBA" id="ARBA00022989"/>
    </source>
</evidence>
<keyword evidence="2" id="KW-1003">Cell membrane</keyword>
<evidence type="ECO:0000259" key="7">
    <source>
        <dbReference type="Pfam" id="PF01478"/>
    </source>
</evidence>
<feature type="transmembrane region" description="Helical" evidence="6">
    <location>
        <begin position="117"/>
        <end position="142"/>
    </location>
</feature>
<feature type="transmembrane region" description="Helical" evidence="6">
    <location>
        <begin position="39"/>
        <end position="60"/>
    </location>
</feature>
<feature type="transmembrane region" description="Helical" evidence="6">
    <location>
        <begin position="174"/>
        <end position="194"/>
    </location>
</feature>
<evidence type="ECO:0000256" key="2">
    <source>
        <dbReference type="ARBA" id="ARBA00022475"/>
    </source>
</evidence>
<dbReference type="InterPro" id="IPR052218">
    <property type="entry name" value="Preflagellin_Peptidase"/>
</dbReference>
<accession>A0AA96VIH7</accession>
<gene>
    <name evidence="8" type="ORF">MmiEs2_11490</name>
</gene>
<dbReference type="GO" id="GO:0004190">
    <property type="term" value="F:aspartic-type endopeptidase activity"/>
    <property type="evidence" value="ECO:0007669"/>
    <property type="project" value="InterPro"/>
</dbReference>
<evidence type="ECO:0000313" key="8">
    <source>
        <dbReference type="EMBL" id="WNY28936.1"/>
    </source>
</evidence>
<dbReference type="Proteomes" id="UP001302662">
    <property type="component" value="Chromosome"/>
</dbReference>
<organism evidence="8 9">
    <name type="scientific">Methanimicrococcus stummii</name>
    <dbReference type="NCBI Taxonomy" id="3028294"/>
    <lineage>
        <taxon>Archaea</taxon>
        <taxon>Methanobacteriati</taxon>
        <taxon>Methanobacteriota</taxon>
        <taxon>Stenosarchaea group</taxon>
        <taxon>Methanomicrobia</taxon>
        <taxon>Methanosarcinales</taxon>
        <taxon>Methanosarcinaceae</taxon>
        <taxon>Methanimicrococcus</taxon>
    </lineage>
</organism>
<proteinExistence type="predicted"/>
<keyword evidence="5 6" id="KW-0472">Membrane</keyword>